<evidence type="ECO:0000313" key="2">
    <source>
        <dbReference type="Proteomes" id="UP001249822"/>
    </source>
</evidence>
<dbReference type="AlphaFoldDB" id="A0AB35PUA7"/>
<dbReference type="EMBL" id="JAQSKY010000010">
    <property type="protein sequence ID" value="MDS7899942.1"/>
    <property type="molecule type" value="Genomic_DNA"/>
</dbReference>
<gene>
    <name evidence="1" type="ORF">PTQ40_13200</name>
</gene>
<evidence type="ECO:0000313" key="1">
    <source>
        <dbReference type="EMBL" id="MDS7899942.1"/>
    </source>
</evidence>
<dbReference type="RefSeq" id="WP_211816118.1">
    <property type="nucleotide sequence ID" value="NZ_JAQSKY010000010.1"/>
</dbReference>
<dbReference type="Proteomes" id="UP001249822">
    <property type="component" value="Unassembled WGS sequence"/>
</dbReference>
<sequence length="99" mass="11567">MSEANKYPIISLEDAYIDNGLLVRIREIVEMAIENKISVKEMLDIIQREVDFIYDQVSLHNRKARDKIVRRELGLDDSVILTGREYAAVFSLWKKNPED</sequence>
<accession>A0AB35PUA7</accession>
<organism evidence="1 2">
    <name type="scientific">Klebsiella michiganensis</name>
    <dbReference type="NCBI Taxonomy" id="1134687"/>
    <lineage>
        <taxon>Bacteria</taxon>
        <taxon>Pseudomonadati</taxon>
        <taxon>Pseudomonadota</taxon>
        <taxon>Gammaproteobacteria</taxon>
        <taxon>Enterobacterales</taxon>
        <taxon>Enterobacteriaceae</taxon>
        <taxon>Klebsiella/Raoultella group</taxon>
        <taxon>Klebsiella</taxon>
    </lineage>
</organism>
<comment type="caution">
    <text evidence="1">The sequence shown here is derived from an EMBL/GenBank/DDBJ whole genome shotgun (WGS) entry which is preliminary data.</text>
</comment>
<proteinExistence type="predicted"/>
<protein>
    <submittedName>
        <fullName evidence="1">Uncharacterized protein</fullName>
    </submittedName>
</protein>
<name>A0AB35PUA7_9ENTR</name>
<reference evidence="1" key="1">
    <citation type="journal article" date="2023" name="Front. Microbiol.">
        <title>Genomic characterization of carbapenem-resistant Klebsiella oxytoca complex in China: a multi-center study.</title>
        <authorList>
            <person name="Wan W."/>
            <person name="Yang X."/>
            <person name="Yu H."/>
            <person name="Wang M."/>
            <person name="Jia W."/>
            <person name="Huang B."/>
            <person name="Qu F."/>
            <person name="Shan B."/>
            <person name="Tang Y.W."/>
            <person name="Chen L."/>
            <person name="Du H."/>
        </authorList>
    </citation>
    <scope>NUCLEOTIDE SEQUENCE</scope>
    <source>
        <strain evidence="1">HD1688</strain>
    </source>
</reference>
<reference evidence="1" key="2">
    <citation type="submission" date="2023-01" db="EMBL/GenBank/DDBJ databases">
        <authorList>
            <person name="Du H."/>
            <person name="Wan W."/>
        </authorList>
    </citation>
    <scope>NUCLEOTIDE SEQUENCE</scope>
    <source>
        <strain evidence="1">HD1688</strain>
    </source>
</reference>